<keyword evidence="4" id="KW-1185">Reference proteome</keyword>
<evidence type="ECO:0000259" key="2">
    <source>
        <dbReference type="Pfam" id="PF13676"/>
    </source>
</evidence>
<feature type="region of interest" description="Disordered" evidence="1">
    <location>
        <begin position="243"/>
        <end position="272"/>
    </location>
</feature>
<feature type="domain" description="TIR" evidence="2">
    <location>
        <begin position="4"/>
        <end position="137"/>
    </location>
</feature>
<organism evidence="3 4">
    <name type="scientific">Streptomyces stramineus</name>
    <dbReference type="NCBI Taxonomy" id="173861"/>
    <lineage>
        <taxon>Bacteria</taxon>
        <taxon>Bacillati</taxon>
        <taxon>Actinomycetota</taxon>
        <taxon>Actinomycetes</taxon>
        <taxon>Kitasatosporales</taxon>
        <taxon>Streptomycetaceae</taxon>
        <taxon>Streptomyces</taxon>
    </lineage>
</organism>
<dbReference type="Pfam" id="PF13676">
    <property type="entry name" value="TIR_2"/>
    <property type="match status" value="1"/>
</dbReference>
<feature type="region of interest" description="Disordered" evidence="1">
    <location>
        <begin position="164"/>
        <end position="187"/>
    </location>
</feature>
<comment type="caution">
    <text evidence="3">The sequence shown here is derived from an EMBL/GenBank/DDBJ whole genome shotgun (WGS) entry which is preliminary data.</text>
</comment>
<dbReference type="InterPro" id="IPR035897">
    <property type="entry name" value="Toll_tir_struct_dom_sf"/>
</dbReference>
<sequence length="272" mass="29531">MPLIFVNYRTNDEEAAATLVERELSRVFGSGNVFRASKSIRLGSRFPQELLTAVRRSSVLLAVMGPRWLEPGGPGGRSPLEDEDEDDWTRREIREALETGAVVIPLLVGGAKRLRPDDLPGDIEALASCQYRRLSHRNADADLTGLADDLVELLPELGAAARSNGYRARSAPSADDHGTSRDGAKDARMQARVIKHRQRGGIGNLNGDFSGTFVSEPQGPVHTGSGHLYQAREQYLGPRISGDGGGVQYVGENHGEVRQRADGNGRPADEER</sequence>
<dbReference type="Gene3D" id="3.40.50.10140">
    <property type="entry name" value="Toll/interleukin-1 receptor homology (TIR) domain"/>
    <property type="match status" value="1"/>
</dbReference>
<evidence type="ECO:0000313" key="3">
    <source>
        <dbReference type="EMBL" id="GAA0486099.1"/>
    </source>
</evidence>
<dbReference type="EMBL" id="BAAAHB010000091">
    <property type="protein sequence ID" value="GAA0486099.1"/>
    <property type="molecule type" value="Genomic_DNA"/>
</dbReference>
<gene>
    <name evidence="3" type="ORF">GCM10009544_54440</name>
</gene>
<dbReference type="InterPro" id="IPR000157">
    <property type="entry name" value="TIR_dom"/>
</dbReference>
<accession>A0ABN1AXP4</accession>
<name>A0ABN1AXP4_9ACTN</name>
<evidence type="ECO:0000256" key="1">
    <source>
        <dbReference type="SAM" id="MobiDB-lite"/>
    </source>
</evidence>
<evidence type="ECO:0000313" key="4">
    <source>
        <dbReference type="Proteomes" id="UP001499895"/>
    </source>
</evidence>
<dbReference type="RefSeq" id="WP_344095678.1">
    <property type="nucleotide sequence ID" value="NZ_BAAAHB010000091.1"/>
</dbReference>
<feature type="compositionally biased region" description="Basic and acidic residues" evidence="1">
    <location>
        <begin position="174"/>
        <end position="187"/>
    </location>
</feature>
<reference evidence="3 4" key="1">
    <citation type="journal article" date="2019" name="Int. J. Syst. Evol. Microbiol.">
        <title>The Global Catalogue of Microorganisms (GCM) 10K type strain sequencing project: providing services to taxonomists for standard genome sequencing and annotation.</title>
        <authorList>
            <consortium name="The Broad Institute Genomics Platform"/>
            <consortium name="The Broad Institute Genome Sequencing Center for Infectious Disease"/>
            <person name="Wu L."/>
            <person name="Ma J."/>
        </authorList>
    </citation>
    <scope>NUCLEOTIDE SEQUENCE [LARGE SCALE GENOMIC DNA]</scope>
    <source>
        <strain evidence="3 4">JCM 10649</strain>
    </source>
</reference>
<feature type="compositionally biased region" description="Basic and acidic residues" evidence="1">
    <location>
        <begin position="253"/>
        <end position="272"/>
    </location>
</feature>
<dbReference type="Proteomes" id="UP001499895">
    <property type="component" value="Unassembled WGS sequence"/>
</dbReference>
<dbReference type="SUPFAM" id="SSF52200">
    <property type="entry name" value="Toll/Interleukin receptor TIR domain"/>
    <property type="match status" value="1"/>
</dbReference>
<proteinExistence type="predicted"/>
<protein>
    <recommendedName>
        <fullName evidence="2">TIR domain-containing protein</fullName>
    </recommendedName>
</protein>